<protein>
    <submittedName>
        <fullName evidence="1">Uncharacterized protein</fullName>
    </submittedName>
</protein>
<evidence type="ECO:0000313" key="2">
    <source>
        <dbReference type="Proteomes" id="UP001224122"/>
    </source>
</evidence>
<reference evidence="1 2" key="1">
    <citation type="submission" date="2023-07" db="EMBL/GenBank/DDBJ databases">
        <title>Genomic Encyclopedia of Type Strains, Phase IV (KMG-IV): sequencing the most valuable type-strain genomes for metagenomic binning, comparative biology and taxonomic classification.</title>
        <authorList>
            <person name="Goeker M."/>
        </authorList>
    </citation>
    <scope>NUCLEOTIDE SEQUENCE [LARGE SCALE GENOMIC DNA]</scope>
    <source>
        <strain evidence="1 2">DSM 27594</strain>
    </source>
</reference>
<keyword evidence="2" id="KW-1185">Reference proteome</keyword>
<gene>
    <name evidence="1" type="ORF">J2S10_004400</name>
</gene>
<dbReference type="EMBL" id="JAUSTW010000008">
    <property type="protein sequence ID" value="MDQ0201194.1"/>
    <property type="molecule type" value="Genomic_DNA"/>
</dbReference>
<comment type="caution">
    <text evidence="1">The sequence shown here is derived from an EMBL/GenBank/DDBJ whole genome shotgun (WGS) entry which is preliminary data.</text>
</comment>
<proteinExistence type="predicted"/>
<dbReference type="Proteomes" id="UP001224122">
    <property type="component" value="Unassembled WGS sequence"/>
</dbReference>
<organism evidence="1 2">
    <name type="scientific">Neobacillus ginsengisoli</name>
    <dbReference type="NCBI Taxonomy" id="904295"/>
    <lineage>
        <taxon>Bacteria</taxon>
        <taxon>Bacillati</taxon>
        <taxon>Bacillota</taxon>
        <taxon>Bacilli</taxon>
        <taxon>Bacillales</taxon>
        <taxon>Bacillaceae</taxon>
        <taxon>Neobacillus</taxon>
    </lineage>
</organism>
<evidence type="ECO:0000313" key="1">
    <source>
        <dbReference type="EMBL" id="MDQ0201194.1"/>
    </source>
</evidence>
<accession>A0ABT9Y218</accession>
<sequence length="42" mass="4896">MSVNHEELKRMIDQISEQDVLEVYDWIFKHETGKINSASDGC</sequence>
<name>A0ABT9Y218_9BACI</name>